<evidence type="ECO:0000313" key="2">
    <source>
        <dbReference type="Proteomes" id="UP000004324"/>
    </source>
</evidence>
<reference evidence="1 2" key="1">
    <citation type="journal article" date="2012" name="J. Bacteriol.">
        <title>Draft Genome Sequences for Two Metal-Reducing Pelosinus fermentans Strains Isolated from a Cr(VI)-Contaminated Site and for Type Strain R7.</title>
        <authorList>
            <person name="Brown S.D."/>
            <person name="Podar M."/>
            <person name="Klingeman D.M."/>
            <person name="Johnson C.M."/>
            <person name="Yang Z.K."/>
            <person name="Utturkar S.M."/>
            <person name="Land M.L."/>
            <person name="Mosher J.J."/>
            <person name="Hurt R.A.Jr."/>
            <person name="Phelps T.J."/>
            <person name="Palumbo A.V."/>
            <person name="Arkin A.P."/>
            <person name="Hazen T.C."/>
            <person name="Elias D.A."/>
        </authorList>
    </citation>
    <scope>NUCLEOTIDE SEQUENCE [LARGE SCALE GENOMIC DNA]</scope>
    <source>
        <strain evidence="1 2">B4</strain>
    </source>
</reference>
<accession>I8RAZ8</accession>
<dbReference type="Proteomes" id="UP000004324">
    <property type="component" value="Unassembled WGS sequence"/>
</dbReference>
<dbReference type="EMBL" id="AKVJ01000067">
    <property type="protein sequence ID" value="EIW16143.1"/>
    <property type="molecule type" value="Genomic_DNA"/>
</dbReference>
<organism evidence="1 2">
    <name type="scientific">Pelosinus fermentans B4</name>
    <dbReference type="NCBI Taxonomy" id="1149862"/>
    <lineage>
        <taxon>Bacteria</taxon>
        <taxon>Bacillati</taxon>
        <taxon>Bacillota</taxon>
        <taxon>Negativicutes</taxon>
        <taxon>Selenomonadales</taxon>
        <taxon>Sporomusaceae</taxon>
        <taxon>Pelosinus</taxon>
    </lineage>
</organism>
<evidence type="ECO:0000313" key="1">
    <source>
        <dbReference type="EMBL" id="EIW16143.1"/>
    </source>
</evidence>
<protein>
    <submittedName>
        <fullName evidence="1">Uncharacterized protein</fullName>
    </submittedName>
</protein>
<sequence>MSLWYSSRVIGYGYKRRNNSACVGYKKTWHALFNFPINKAVAGCSHKGGLHPHTAKMGEYRVIFNHCKLYLTAKELLR</sequence>
<proteinExistence type="predicted"/>
<keyword evidence="2" id="KW-1185">Reference proteome</keyword>
<name>I8RAZ8_9FIRM</name>
<gene>
    <name evidence="1" type="ORF">FB4_4688</name>
</gene>
<comment type="caution">
    <text evidence="1">The sequence shown here is derived from an EMBL/GenBank/DDBJ whole genome shotgun (WGS) entry which is preliminary data.</text>
</comment>
<dbReference type="AlphaFoldDB" id="I8RAZ8"/>